<evidence type="ECO:0000313" key="12">
    <source>
        <dbReference type="Proteomes" id="UP000789759"/>
    </source>
</evidence>
<evidence type="ECO:0000256" key="6">
    <source>
        <dbReference type="ARBA" id="ARBA00023065"/>
    </source>
</evidence>
<sequence length="422" mass="47339">MGLITRKILSLVKTIEKIFAISKINFFLLFVPVGYIVHFYTNNDTLVFVTNFLAIVPAKRLLEIAAKGLPYYHKFHHSGLLIYTFANVIEFIVAIIALMKGEIRIVQASMLGIIFYNILFVLGSCFLFGGVTTFIKSEGRQIEQKFSPTASQMSSSLMTLACITLILPTALYSLINRTFHFSHETNTINVDDKILHISYGMSLALLAVYALYLCFQLKTHKSLFANVEDSEHENKGKREAKSEDLESGEQGHENTVNREQGHENKESGEQIDETEEEKEIHIGPKMSFILLISTMVMIYFSAEFLVGSIEGIVKSLEISETFIGLILIPILGNFAEHIHSTTIAMKDNMTLAIGITVGCSTQVALFITPILVILGWIIGQPMSLLFSPFEAICLFIAVLLKNQLIQLLIMHSKHIKFKLFSN</sequence>
<dbReference type="InterPro" id="IPR004837">
    <property type="entry name" value="NaCa_Exmemb"/>
</dbReference>
<dbReference type="Gene3D" id="1.20.1420.30">
    <property type="entry name" value="NCX, central ion-binding region"/>
    <property type="match status" value="2"/>
</dbReference>
<dbReference type="GO" id="GO:0000329">
    <property type="term" value="C:fungal-type vacuole membrane"/>
    <property type="evidence" value="ECO:0007669"/>
    <property type="project" value="TreeGrafter"/>
</dbReference>
<feature type="domain" description="Sodium/calcium exchanger membrane region" evidence="10">
    <location>
        <begin position="287"/>
        <end position="405"/>
    </location>
</feature>
<feature type="transmembrane region" description="Helical" evidence="9">
    <location>
        <begin position="195"/>
        <end position="215"/>
    </location>
</feature>
<feature type="region of interest" description="Disordered" evidence="8">
    <location>
        <begin position="228"/>
        <end position="278"/>
    </location>
</feature>
<feature type="transmembrane region" description="Helical" evidence="9">
    <location>
        <begin position="156"/>
        <end position="175"/>
    </location>
</feature>
<reference evidence="11" key="1">
    <citation type="submission" date="2021-06" db="EMBL/GenBank/DDBJ databases">
        <authorList>
            <person name="Kallberg Y."/>
            <person name="Tangrot J."/>
            <person name="Rosling A."/>
        </authorList>
    </citation>
    <scope>NUCLEOTIDE SEQUENCE</scope>
    <source>
        <strain evidence="11">FL966</strain>
    </source>
</reference>
<feature type="transmembrane region" description="Helical" evidence="9">
    <location>
        <begin position="111"/>
        <end position="135"/>
    </location>
</feature>
<keyword evidence="7 9" id="KW-0472">Membrane</keyword>
<keyword evidence="3" id="KW-0813">Transport</keyword>
<dbReference type="PANTHER" id="PTHR31503:SF22">
    <property type="entry name" value="VACUOLAR CALCIUM ION TRANSPORTER"/>
    <property type="match status" value="1"/>
</dbReference>
<feature type="transmembrane region" description="Helical" evidence="9">
    <location>
        <begin position="78"/>
        <end position="99"/>
    </location>
</feature>
<dbReference type="GO" id="GO:0015369">
    <property type="term" value="F:calcium:proton antiporter activity"/>
    <property type="evidence" value="ECO:0007669"/>
    <property type="project" value="TreeGrafter"/>
</dbReference>
<dbReference type="PANTHER" id="PTHR31503">
    <property type="entry name" value="VACUOLAR CALCIUM ION TRANSPORTER"/>
    <property type="match status" value="1"/>
</dbReference>
<comment type="caution">
    <text evidence="11">The sequence shown here is derived from an EMBL/GenBank/DDBJ whole genome shotgun (WGS) entry which is preliminary data.</text>
</comment>
<dbReference type="Pfam" id="PF01699">
    <property type="entry name" value="Na_Ca_ex"/>
    <property type="match status" value="2"/>
</dbReference>
<evidence type="ECO:0000256" key="9">
    <source>
        <dbReference type="SAM" id="Phobius"/>
    </source>
</evidence>
<dbReference type="EMBL" id="CAJVQA010000697">
    <property type="protein sequence ID" value="CAG8486727.1"/>
    <property type="molecule type" value="Genomic_DNA"/>
</dbReference>
<dbReference type="GO" id="GO:0006874">
    <property type="term" value="P:intracellular calcium ion homeostasis"/>
    <property type="evidence" value="ECO:0007669"/>
    <property type="project" value="TreeGrafter"/>
</dbReference>
<evidence type="ECO:0000313" key="11">
    <source>
        <dbReference type="EMBL" id="CAG8486727.1"/>
    </source>
</evidence>
<evidence type="ECO:0000256" key="1">
    <source>
        <dbReference type="ARBA" id="ARBA00004127"/>
    </source>
</evidence>
<comment type="similarity">
    <text evidence="2">Belongs to the Ca(2+):cation antiporter (CaCA) (TC 2.A.19) family.</text>
</comment>
<feature type="transmembrane region" description="Helical" evidence="9">
    <location>
        <begin position="351"/>
        <end position="378"/>
    </location>
</feature>
<feature type="domain" description="Sodium/calcium exchanger membrane region" evidence="10">
    <location>
        <begin position="78"/>
        <end position="217"/>
    </location>
</feature>
<accession>A0A9N8WJL2</accession>
<dbReference type="AlphaFoldDB" id="A0A9N8WJL2"/>
<protein>
    <submittedName>
        <fullName evidence="11">5218_t:CDS:1</fullName>
    </submittedName>
</protein>
<dbReference type="Proteomes" id="UP000789759">
    <property type="component" value="Unassembled WGS sequence"/>
</dbReference>
<proteinExistence type="inferred from homology"/>
<evidence type="ECO:0000256" key="4">
    <source>
        <dbReference type="ARBA" id="ARBA00022692"/>
    </source>
</evidence>
<comment type="subcellular location">
    <subcellularLocation>
        <location evidence="1">Endomembrane system</location>
        <topology evidence="1">Multi-pass membrane protein</topology>
    </subcellularLocation>
</comment>
<keyword evidence="12" id="KW-1185">Reference proteome</keyword>
<keyword evidence="5 9" id="KW-1133">Transmembrane helix</keyword>
<evidence type="ECO:0000256" key="2">
    <source>
        <dbReference type="ARBA" id="ARBA00008170"/>
    </source>
</evidence>
<gene>
    <name evidence="11" type="ORF">CPELLU_LOCUS1779</name>
</gene>
<dbReference type="InterPro" id="IPR004713">
    <property type="entry name" value="CaH_exchang"/>
</dbReference>
<feature type="transmembrane region" description="Helical" evidence="9">
    <location>
        <begin position="20"/>
        <end position="40"/>
    </location>
</feature>
<dbReference type="GO" id="GO:0012505">
    <property type="term" value="C:endomembrane system"/>
    <property type="evidence" value="ECO:0007669"/>
    <property type="project" value="UniProtKB-SubCell"/>
</dbReference>
<dbReference type="InterPro" id="IPR044880">
    <property type="entry name" value="NCX_ion-bd_dom_sf"/>
</dbReference>
<organism evidence="11 12">
    <name type="scientific">Cetraspora pellucida</name>
    <dbReference type="NCBI Taxonomy" id="1433469"/>
    <lineage>
        <taxon>Eukaryota</taxon>
        <taxon>Fungi</taxon>
        <taxon>Fungi incertae sedis</taxon>
        <taxon>Mucoromycota</taxon>
        <taxon>Glomeromycotina</taxon>
        <taxon>Glomeromycetes</taxon>
        <taxon>Diversisporales</taxon>
        <taxon>Gigasporaceae</taxon>
        <taxon>Cetraspora</taxon>
    </lineage>
</organism>
<evidence type="ECO:0000256" key="8">
    <source>
        <dbReference type="SAM" id="MobiDB-lite"/>
    </source>
</evidence>
<keyword evidence="4 9" id="KW-0812">Transmembrane</keyword>
<name>A0A9N8WJL2_9GLOM</name>
<feature type="transmembrane region" description="Helical" evidence="9">
    <location>
        <begin position="384"/>
        <end position="409"/>
    </location>
</feature>
<dbReference type="OrthoDB" id="1699231at2759"/>
<evidence type="ECO:0000256" key="5">
    <source>
        <dbReference type="ARBA" id="ARBA00022989"/>
    </source>
</evidence>
<evidence type="ECO:0000256" key="3">
    <source>
        <dbReference type="ARBA" id="ARBA00022448"/>
    </source>
</evidence>
<evidence type="ECO:0000256" key="7">
    <source>
        <dbReference type="ARBA" id="ARBA00023136"/>
    </source>
</evidence>
<evidence type="ECO:0000259" key="10">
    <source>
        <dbReference type="Pfam" id="PF01699"/>
    </source>
</evidence>
<feature type="transmembrane region" description="Helical" evidence="9">
    <location>
        <begin position="288"/>
        <end position="309"/>
    </location>
</feature>
<keyword evidence="6" id="KW-0406">Ion transport</keyword>
<feature type="compositionally biased region" description="Basic and acidic residues" evidence="8">
    <location>
        <begin position="232"/>
        <end position="268"/>
    </location>
</feature>